<keyword evidence="2" id="KW-1185">Reference proteome</keyword>
<reference evidence="1" key="1">
    <citation type="journal article" date="2023" name="Science">
        <title>Genome structures resolve the early diversification of teleost fishes.</title>
        <authorList>
            <person name="Parey E."/>
            <person name="Louis A."/>
            <person name="Montfort J."/>
            <person name="Bouchez O."/>
            <person name="Roques C."/>
            <person name="Iampietro C."/>
            <person name="Lluch J."/>
            <person name="Castinel A."/>
            <person name="Donnadieu C."/>
            <person name="Desvignes T."/>
            <person name="Floi Bucao C."/>
            <person name="Jouanno E."/>
            <person name="Wen M."/>
            <person name="Mejri S."/>
            <person name="Dirks R."/>
            <person name="Jansen H."/>
            <person name="Henkel C."/>
            <person name="Chen W.J."/>
            <person name="Zahm M."/>
            <person name="Cabau C."/>
            <person name="Klopp C."/>
            <person name="Thompson A.W."/>
            <person name="Robinson-Rechavi M."/>
            <person name="Braasch I."/>
            <person name="Lecointre G."/>
            <person name="Bobe J."/>
            <person name="Postlethwait J.H."/>
            <person name="Berthelot C."/>
            <person name="Roest Crollius H."/>
            <person name="Guiguen Y."/>
        </authorList>
    </citation>
    <scope>NUCLEOTIDE SEQUENCE</scope>
    <source>
        <strain evidence="1">NC1722</strain>
    </source>
</reference>
<name>A0AAD7T0P0_9TELE</name>
<accession>A0AAD7T0P0</accession>
<evidence type="ECO:0000313" key="1">
    <source>
        <dbReference type="EMBL" id="KAJ8411888.1"/>
    </source>
</evidence>
<comment type="caution">
    <text evidence="1">The sequence shown here is derived from an EMBL/GenBank/DDBJ whole genome shotgun (WGS) entry which is preliminary data.</text>
</comment>
<gene>
    <name evidence="1" type="ORF">AAFF_G00155260</name>
</gene>
<dbReference type="Proteomes" id="UP001221898">
    <property type="component" value="Unassembled WGS sequence"/>
</dbReference>
<sequence length="73" mass="8233">MDICHHHGDQLRPFQEDSTILSLLISSLSPFTSTFDPLIKAQFRTSVDHKIGNHISSVQCSSSFNIDLINEYV</sequence>
<organism evidence="1 2">
    <name type="scientific">Aldrovandia affinis</name>
    <dbReference type="NCBI Taxonomy" id="143900"/>
    <lineage>
        <taxon>Eukaryota</taxon>
        <taxon>Metazoa</taxon>
        <taxon>Chordata</taxon>
        <taxon>Craniata</taxon>
        <taxon>Vertebrata</taxon>
        <taxon>Euteleostomi</taxon>
        <taxon>Actinopterygii</taxon>
        <taxon>Neopterygii</taxon>
        <taxon>Teleostei</taxon>
        <taxon>Notacanthiformes</taxon>
        <taxon>Halosauridae</taxon>
        <taxon>Aldrovandia</taxon>
    </lineage>
</organism>
<proteinExistence type="predicted"/>
<dbReference type="EMBL" id="JAINUG010000021">
    <property type="protein sequence ID" value="KAJ8411888.1"/>
    <property type="molecule type" value="Genomic_DNA"/>
</dbReference>
<protein>
    <submittedName>
        <fullName evidence="1">Uncharacterized protein</fullName>
    </submittedName>
</protein>
<evidence type="ECO:0000313" key="2">
    <source>
        <dbReference type="Proteomes" id="UP001221898"/>
    </source>
</evidence>
<dbReference type="AlphaFoldDB" id="A0AAD7T0P0"/>